<dbReference type="RefSeq" id="WP_258423663.1">
    <property type="nucleotide sequence ID" value="NZ_JANSUY010000010.1"/>
</dbReference>
<comment type="caution">
    <text evidence="2">The sequence shown here is derived from an EMBL/GenBank/DDBJ whole genome shotgun (WGS) entry which is preliminary data.</text>
</comment>
<keyword evidence="3" id="KW-1185">Reference proteome</keyword>
<accession>A0A9X2T1D1</accession>
<sequence length="143" mass="16276">MLLPKKNEEFLKTLLKSKEGISMDFKQSITSAQKIAKTLVAFSNSEGGTLVIGVSDKRLIIGIDPEEEIFMVEKAAREFCDPPIHSLQYEILENIEIDQNKIEIEKMVLLVHVKKSSQLHFFKNQNGEKVIYLRNGDQTLPQS</sequence>
<dbReference type="Gene3D" id="3.30.950.30">
    <property type="entry name" value="Schlafen, AAA domain"/>
    <property type="match status" value="1"/>
</dbReference>
<dbReference type="InterPro" id="IPR038461">
    <property type="entry name" value="Schlafen_AlbA_2_dom_sf"/>
</dbReference>
<keyword evidence="2" id="KW-0067">ATP-binding</keyword>
<evidence type="ECO:0000313" key="2">
    <source>
        <dbReference type="EMBL" id="MCR9015801.1"/>
    </source>
</evidence>
<dbReference type="PANTHER" id="PTHR30595:SF6">
    <property type="entry name" value="SCHLAFEN ALBA-2 DOMAIN-CONTAINING PROTEIN"/>
    <property type="match status" value="1"/>
</dbReference>
<evidence type="ECO:0000259" key="1">
    <source>
        <dbReference type="Pfam" id="PF04326"/>
    </source>
</evidence>
<dbReference type="GO" id="GO:0005524">
    <property type="term" value="F:ATP binding"/>
    <property type="evidence" value="ECO:0007669"/>
    <property type="project" value="UniProtKB-KW"/>
</dbReference>
<organism evidence="2 3">
    <name type="scientific">Aquiflexum gelatinilyticum</name>
    <dbReference type="NCBI Taxonomy" id="2961943"/>
    <lineage>
        <taxon>Bacteria</taxon>
        <taxon>Pseudomonadati</taxon>
        <taxon>Bacteroidota</taxon>
        <taxon>Cytophagia</taxon>
        <taxon>Cytophagales</taxon>
        <taxon>Cyclobacteriaceae</taxon>
        <taxon>Aquiflexum</taxon>
    </lineage>
</organism>
<dbReference type="InterPro" id="IPR007421">
    <property type="entry name" value="Schlafen_AlbA_2_dom"/>
</dbReference>
<protein>
    <submittedName>
        <fullName evidence="2">ATP-binding protein</fullName>
    </submittedName>
</protein>
<feature type="domain" description="Schlafen AlbA-2" evidence="1">
    <location>
        <begin position="19"/>
        <end position="140"/>
    </location>
</feature>
<dbReference type="AlphaFoldDB" id="A0A9X2T1D1"/>
<dbReference type="Proteomes" id="UP001142175">
    <property type="component" value="Unassembled WGS sequence"/>
</dbReference>
<dbReference type="PANTHER" id="PTHR30595">
    <property type="entry name" value="GLPR-RELATED TRANSCRIPTIONAL REPRESSOR"/>
    <property type="match status" value="1"/>
</dbReference>
<dbReference type="Pfam" id="PF04326">
    <property type="entry name" value="SLFN_AlbA_2"/>
    <property type="match status" value="1"/>
</dbReference>
<proteinExistence type="predicted"/>
<reference evidence="2" key="1">
    <citation type="submission" date="2022-08" db="EMBL/GenBank/DDBJ databases">
        <authorList>
            <person name="Zhang D."/>
        </authorList>
    </citation>
    <scope>NUCLEOTIDE SEQUENCE</scope>
    <source>
        <strain evidence="2">XJ19-11</strain>
    </source>
</reference>
<dbReference type="EMBL" id="JANSUY010000010">
    <property type="protein sequence ID" value="MCR9015801.1"/>
    <property type="molecule type" value="Genomic_DNA"/>
</dbReference>
<name>A0A9X2T1D1_9BACT</name>
<evidence type="ECO:0000313" key="3">
    <source>
        <dbReference type="Proteomes" id="UP001142175"/>
    </source>
</evidence>
<gene>
    <name evidence="2" type="ORF">NU887_12200</name>
</gene>
<keyword evidence="2" id="KW-0547">Nucleotide-binding</keyword>